<feature type="transmembrane region" description="Helical" evidence="1">
    <location>
        <begin position="20"/>
        <end position="41"/>
    </location>
</feature>
<dbReference type="CDD" id="cd13128">
    <property type="entry name" value="MATE_Wzx_like"/>
    <property type="match status" value="1"/>
</dbReference>
<evidence type="ECO:0000313" key="2">
    <source>
        <dbReference type="EMBL" id="GGY15641.1"/>
    </source>
</evidence>
<feature type="transmembrane region" description="Helical" evidence="1">
    <location>
        <begin position="149"/>
        <end position="170"/>
    </location>
</feature>
<feature type="transmembrane region" description="Helical" evidence="1">
    <location>
        <begin position="62"/>
        <end position="84"/>
    </location>
</feature>
<proteinExistence type="predicted"/>
<feature type="transmembrane region" description="Helical" evidence="1">
    <location>
        <begin position="237"/>
        <end position="255"/>
    </location>
</feature>
<feature type="transmembrane region" description="Helical" evidence="1">
    <location>
        <begin position="195"/>
        <end position="217"/>
    </location>
</feature>
<feature type="transmembrane region" description="Helical" evidence="1">
    <location>
        <begin position="267"/>
        <end position="290"/>
    </location>
</feature>
<dbReference type="Proteomes" id="UP000645257">
    <property type="component" value="Unassembled WGS sequence"/>
</dbReference>
<dbReference type="InterPro" id="IPR052556">
    <property type="entry name" value="PolySynth_Transporter"/>
</dbReference>
<protein>
    <submittedName>
        <fullName evidence="2">Polysaccharide biosynthesis protein</fullName>
    </submittedName>
</protein>
<feature type="transmembrane region" description="Helical" evidence="1">
    <location>
        <begin position="302"/>
        <end position="325"/>
    </location>
</feature>
<organism evidence="2 3">
    <name type="scientific">Paludibacterium paludis</name>
    <dbReference type="NCBI Taxonomy" id="1225769"/>
    <lineage>
        <taxon>Bacteria</taxon>
        <taxon>Pseudomonadati</taxon>
        <taxon>Pseudomonadota</taxon>
        <taxon>Betaproteobacteria</taxon>
        <taxon>Neisseriales</taxon>
        <taxon>Chromobacteriaceae</taxon>
        <taxon>Paludibacterium</taxon>
    </lineage>
</organism>
<dbReference type="AlphaFoldDB" id="A0A918P2C7"/>
<dbReference type="EMBL" id="BMYX01000009">
    <property type="protein sequence ID" value="GGY15641.1"/>
    <property type="molecule type" value="Genomic_DNA"/>
</dbReference>
<comment type="caution">
    <text evidence="2">The sequence shown here is derived from an EMBL/GenBank/DDBJ whole genome shotgun (WGS) entry which is preliminary data.</text>
</comment>
<feature type="transmembrane region" description="Helical" evidence="1">
    <location>
        <begin position="363"/>
        <end position="384"/>
    </location>
</feature>
<evidence type="ECO:0000313" key="3">
    <source>
        <dbReference type="Proteomes" id="UP000645257"/>
    </source>
</evidence>
<evidence type="ECO:0000256" key="1">
    <source>
        <dbReference type="SAM" id="Phobius"/>
    </source>
</evidence>
<dbReference type="RefSeq" id="WP_189533621.1">
    <property type="nucleotide sequence ID" value="NZ_CP069161.1"/>
</dbReference>
<dbReference type="PANTHER" id="PTHR43424">
    <property type="entry name" value="LOCUS PUTATIVE PROTEIN 1-RELATED"/>
    <property type="match status" value="1"/>
</dbReference>
<sequence length="418" mass="45286">MGASAVTSFALARLLGPESFGMLNYSTALTAIFFALASFGLENPTILRLVRGGNPASVLGTAMAIRLVTSSVCLIAGCGIVWLLEGAFNTVFWLNVAQLACMSFYVLSSAEFWFKSRTEPLIPAAMRSSAVAVSSLGKIGMAVASVPLVWFGIPVLLEAAIMSLGVYWAYRWKAPRDERALTFDRGQVPGMLKDAYPFVIAAFSVLIYMKIDAVMLGKMAGHHENGIYGVSQKLTEILYIVPVVLTDTIYPTLIGKRTQGKKEFARLFQLFVDGAVVISLVAIVCSILLARPAIMLVFGEEYAASVDIFHINAWACLLVTLSYVRARWLAIEGLQKYESWATAIGAVTNILLNLVMIPRWGAIGAAWASLLSYAVAGVLTSFLLPGTRAVGMHQIRALWPFGRLAAAVRTHYLSKVTP</sequence>
<dbReference type="Pfam" id="PF13440">
    <property type="entry name" value="Polysacc_synt_3"/>
    <property type="match status" value="1"/>
</dbReference>
<feature type="transmembrane region" description="Helical" evidence="1">
    <location>
        <begin position="337"/>
        <end position="357"/>
    </location>
</feature>
<keyword evidence="1" id="KW-1133">Transmembrane helix</keyword>
<name>A0A918P2C7_9NEIS</name>
<reference evidence="2" key="1">
    <citation type="journal article" date="2014" name="Int. J. Syst. Evol. Microbiol.">
        <title>Complete genome sequence of Corynebacterium casei LMG S-19264T (=DSM 44701T), isolated from a smear-ripened cheese.</title>
        <authorList>
            <consortium name="US DOE Joint Genome Institute (JGI-PGF)"/>
            <person name="Walter F."/>
            <person name="Albersmeier A."/>
            <person name="Kalinowski J."/>
            <person name="Ruckert C."/>
        </authorList>
    </citation>
    <scope>NUCLEOTIDE SEQUENCE</scope>
    <source>
        <strain evidence="2">KCTC 32182</strain>
    </source>
</reference>
<keyword evidence="1" id="KW-0472">Membrane</keyword>
<gene>
    <name evidence="2" type="ORF">GCM10011289_18690</name>
</gene>
<dbReference type="PANTHER" id="PTHR43424:SF1">
    <property type="entry name" value="LOCUS PUTATIVE PROTEIN 1-RELATED"/>
    <property type="match status" value="1"/>
</dbReference>
<reference evidence="2" key="2">
    <citation type="submission" date="2020-09" db="EMBL/GenBank/DDBJ databases">
        <authorList>
            <person name="Sun Q."/>
            <person name="Kim S."/>
        </authorList>
    </citation>
    <scope>NUCLEOTIDE SEQUENCE</scope>
    <source>
        <strain evidence="2">KCTC 32182</strain>
    </source>
</reference>
<feature type="transmembrane region" description="Helical" evidence="1">
    <location>
        <begin position="90"/>
        <end position="114"/>
    </location>
</feature>
<accession>A0A918P2C7</accession>
<keyword evidence="3" id="KW-1185">Reference proteome</keyword>
<keyword evidence="1" id="KW-0812">Transmembrane</keyword>